<evidence type="ECO:0000313" key="1">
    <source>
        <dbReference type="EMBL" id="RNI27184.1"/>
    </source>
</evidence>
<proteinExistence type="predicted"/>
<keyword evidence="2" id="KW-1185">Reference proteome</keyword>
<accession>A0A3M9MNR4</accession>
<gene>
    <name evidence="1" type="ORF">EFA69_13535</name>
</gene>
<dbReference type="EMBL" id="RJJE01000017">
    <property type="protein sequence ID" value="RNI27184.1"/>
    <property type="molecule type" value="Genomic_DNA"/>
</dbReference>
<evidence type="ECO:0000313" key="2">
    <source>
        <dbReference type="Proteomes" id="UP000271010"/>
    </source>
</evidence>
<dbReference type="Proteomes" id="UP000271010">
    <property type="component" value="Unassembled WGS sequence"/>
</dbReference>
<protein>
    <submittedName>
        <fullName evidence="1">Uncharacterized protein</fullName>
    </submittedName>
</protein>
<name>A0A3M9MNR4_9BACT</name>
<sequence>MGDIECEIEYGYKFEITNGKGLLKIRSSEYLDYLEYKSPKIIHWLDSGPSTTLCDYLTSLPLSWKIKKEIDESMNQELLGPPEEINRLAFERLEPLLDIFENGKYAIFHTYLEENTKLLFSPIIEETIDYHSFYSRYDKFESDDKDFKANNLLVEPYGRFFWVTATQREINIDRVEHYLEEINAGKKPTAVIFTSFFEKGRVNFDGSISEESVRAEYYVIDGHHKLLAYEKAGVAPSTIIICHLPNSLEEILPNLEDLSKVVQPYQFARMVYNLTPTEKLVTNAINGSNELIKNYLNKYSYYSPYSRNKTTNSPGFNNNNIQKVEKMPTILNRITSWLFNKNNKI</sequence>
<dbReference type="OrthoDB" id="6334863at2"/>
<dbReference type="AlphaFoldDB" id="A0A3M9MNR4"/>
<reference evidence="1 2" key="1">
    <citation type="submission" date="2018-11" db="EMBL/GenBank/DDBJ databases">
        <title>Rufibacter latericius sp. nov., isolated from water in Baiyang Lake.</title>
        <authorList>
            <person name="Yang Y."/>
        </authorList>
    </citation>
    <scope>NUCLEOTIDE SEQUENCE [LARGE SCALE GENOMIC DNA]</scope>
    <source>
        <strain evidence="1 2">MCC P1</strain>
    </source>
</reference>
<organism evidence="1 2">
    <name type="scientific">Rufibacter immobilis</name>
    <dbReference type="NCBI Taxonomy" id="1348778"/>
    <lineage>
        <taxon>Bacteria</taxon>
        <taxon>Pseudomonadati</taxon>
        <taxon>Bacteroidota</taxon>
        <taxon>Cytophagia</taxon>
        <taxon>Cytophagales</taxon>
        <taxon>Hymenobacteraceae</taxon>
        <taxon>Rufibacter</taxon>
    </lineage>
</organism>
<comment type="caution">
    <text evidence="1">The sequence shown here is derived from an EMBL/GenBank/DDBJ whole genome shotgun (WGS) entry which is preliminary data.</text>
</comment>
<dbReference type="RefSeq" id="WP_123133653.1">
    <property type="nucleotide sequence ID" value="NZ_RJJE01000017.1"/>
</dbReference>